<evidence type="ECO:0000256" key="8">
    <source>
        <dbReference type="PIRSR" id="PIRSR006113-2"/>
    </source>
</evidence>
<keyword evidence="10" id="KW-1185">Reference proteome</keyword>
<feature type="active site" description="Proton acceptor" evidence="7">
    <location>
        <position position="37"/>
    </location>
</feature>
<dbReference type="InterPro" id="IPR038418">
    <property type="entry name" value="6-PTP_synth/QueD_sf"/>
</dbReference>
<dbReference type="Pfam" id="PF01242">
    <property type="entry name" value="PTPS"/>
    <property type="match status" value="1"/>
</dbReference>
<evidence type="ECO:0000313" key="9">
    <source>
        <dbReference type="EMBL" id="GKX28837.1"/>
    </source>
</evidence>
<dbReference type="PIRSF" id="PIRSF006113">
    <property type="entry name" value="PTP_synth"/>
    <property type="match status" value="1"/>
</dbReference>
<feature type="active site" description="Charge relay system" evidence="7">
    <location>
        <position position="85"/>
    </location>
</feature>
<evidence type="ECO:0000256" key="6">
    <source>
        <dbReference type="ARBA" id="ARBA00048807"/>
    </source>
</evidence>
<keyword evidence="8" id="KW-0479">Metal-binding</keyword>
<reference evidence="9" key="1">
    <citation type="submission" date="2022-06" db="EMBL/GenBank/DDBJ databases">
        <title>Vallitalea longa sp. nov., an anaerobic bacterium isolated from marine sediment.</title>
        <authorList>
            <person name="Hirano S."/>
            <person name="Terahara T."/>
            <person name="Mori K."/>
            <person name="Hamada M."/>
            <person name="Matsumoto R."/>
            <person name="Kobayashi T."/>
        </authorList>
    </citation>
    <scope>NUCLEOTIDE SEQUENCE</scope>
    <source>
        <strain evidence="9">SH18-1</strain>
    </source>
</reference>
<dbReference type="GO" id="GO:0046872">
    <property type="term" value="F:metal ion binding"/>
    <property type="evidence" value="ECO:0007669"/>
    <property type="project" value="UniProtKB-KW"/>
</dbReference>
<evidence type="ECO:0000256" key="2">
    <source>
        <dbReference type="ARBA" id="ARBA00008900"/>
    </source>
</evidence>
<evidence type="ECO:0000256" key="7">
    <source>
        <dbReference type="PIRSR" id="PIRSR006113-1"/>
    </source>
</evidence>
<dbReference type="SUPFAM" id="SSF55620">
    <property type="entry name" value="Tetrahydrobiopterin biosynthesis enzymes-like"/>
    <property type="match status" value="1"/>
</dbReference>
<protein>
    <recommendedName>
        <fullName evidence="4">6-carboxy-5,6,7,8-tetrahydropterin synthase</fullName>
        <ecNumber evidence="3">4.1.2.50</ecNumber>
    </recommendedName>
    <alternativeName>
        <fullName evidence="5">Queuosine biosynthesis protein QueD</fullName>
    </alternativeName>
</protein>
<evidence type="ECO:0000256" key="4">
    <source>
        <dbReference type="ARBA" id="ARBA00018141"/>
    </source>
</evidence>
<evidence type="ECO:0000256" key="3">
    <source>
        <dbReference type="ARBA" id="ARBA00012982"/>
    </source>
</evidence>
<accession>A0A9W5Y825</accession>
<comment type="catalytic activity">
    <reaction evidence="6">
        <text>7,8-dihydroneopterin 3'-triphosphate + H2O = 6-carboxy-5,6,7,8-tetrahydropterin + triphosphate + acetaldehyde + 2 H(+)</text>
        <dbReference type="Rhea" id="RHEA:27966"/>
        <dbReference type="ChEBI" id="CHEBI:15343"/>
        <dbReference type="ChEBI" id="CHEBI:15377"/>
        <dbReference type="ChEBI" id="CHEBI:15378"/>
        <dbReference type="ChEBI" id="CHEBI:18036"/>
        <dbReference type="ChEBI" id="CHEBI:58462"/>
        <dbReference type="ChEBI" id="CHEBI:61032"/>
        <dbReference type="EC" id="4.1.2.50"/>
    </reaction>
</comment>
<dbReference type="PANTHER" id="PTHR12589">
    <property type="entry name" value="PYRUVOYL TETRAHYDROBIOPTERIN SYNTHASE"/>
    <property type="match status" value="1"/>
</dbReference>
<dbReference type="AlphaFoldDB" id="A0A9W5Y825"/>
<dbReference type="EMBL" id="BRLB01000002">
    <property type="protein sequence ID" value="GKX28837.1"/>
    <property type="molecule type" value="Genomic_DNA"/>
</dbReference>
<feature type="binding site" evidence="8">
    <location>
        <position position="41"/>
    </location>
    <ligand>
        <name>Zn(2+)</name>
        <dbReference type="ChEBI" id="CHEBI:29105"/>
    </ligand>
</feature>
<dbReference type="GO" id="GO:0070497">
    <property type="term" value="F:6-carboxytetrahydropterin synthase activity"/>
    <property type="evidence" value="ECO:0007669"/>
    <property type="project" value="UniProtKB-EC"/>
</dbReference>
<proteinExistence type="inferred from homology"/>
<feature type="binding site" evidence="8">
    <location>
        <position position="43"/>
    </location>
    <ligand>
        <name>Zn(2+)</name>
        <dbReference type="ChEBI" id="CHEBI:29105"/>
    </ligand>
</feature>
<feature type="active site" description="Charge relay system" evidence="7">
    <location>
        <position position="143"/>
    </location>
</feature>
<feature type="binding site" evidence="8">
    <location>
        <position position="28"/>
    </location>
    <ligand>
        <name>Zn(2+)</name>
        <dbReference type="ChEBI" id="CHEBI:29105"/>
    </ligand>
</feature>
<dbReference type="PANTHER" id="PTHR12589:SF8">
    <property type="entry name" value="6-CARBOXY-5,6,7,8-TETRAHYDROPTERIN SYNTHASE"/>
    <property type="match status" value="1"/>
</dbReference>
<dbReference type="NCBIfam" id="TIGR03367">
    <property type="entry name" value="queuosine_QueD"/>
    <property type="match status" value="1"/>
</dbReference>
<dbReference type="Gene3D" id="3.30.479.10">
    <property type="entry name" value="6-pyruvoyl tetrahydropterin synthase/QueD"/>
    <property type="match status" value="1"/>
</dbReference>
<organism evidence="9 10">
    <name type="scientific">Vallitalea longa</name>
    <dbReference type="NCBI Taxonomy" id="2936439"/>
    <lineage>
        <taxon>Bacteria</taxon>
        <taxon>Bacillati</taxon>
        <taxon>Bacillota</taxon>
        <taxon>Clostridia</taxon>
        <taxon>Lachnospirales</taxon>
        <taxon>Vallitaleaceae</taxon>
        <taxon>Vallitalea</taxon>
    </lineage>
</organism>
<keyword evidence="8" id="KW-0862">Zinc</keyword>
<gene>
    <name evidence="9" type="ORF">SH1V18_13170</name>
</gene>
<comment type="pathway">
    <text evidence="1">Purine metabolism; 7-cyano-7-deazaguanine biosynthesis.</text>
</comment>
<evidence type="ECO:0000256" key="1">
    <source>
        <dbReference type="ARBA" id="ARBA00005061"/>
    </source>
</evidence>
<comment type="similarity">
    <text evidence="2">Belongs to the PTPS family. QueD subfamily.</text>
</comment>
<evidence type="ECO:0000313" key="10">
    <source>
        <dbReference type="Proteomes" id="UP001144256"/>
    </source>
</evidence>
<comment type="cofactor">
    <cofactor evidence="8">
        <name>Zn(2+)</name>
        <dbReference type="ChEBI" id="CHEBI:29105"/>
    </cofactor>
    <text evidence="8">Binds 1 zinc ion per subunit.</text>
</comment>
<evidence type="ECO:0000256" key="5">
    <source>
        <dbReference type="ARBA" id="ARBA00031449"/>
    </source>
</evidence>
<comment type="caution">
    <text evidence="9">The sequence shown here is derived from an EMBL/GenBank/DDBJ whole genome shotgun (WGS) entry which is preliminary data.</text>
</comment>
<dbReference type="EC" id="4.1.2.50" evidence="3"/>
<dbReference type="InterPro" id="IPR007115">
    <property type="entry name" value="6-PTP_synth/QueD"/>
</dbReference>
<name>A0A9W5Y825_9FIRM</name>
<sequence>MLLLCTQVSEGEINMYGLKIEHSFDSAHFLKGYEGKCANIHGHRWKVEVYITSKELIDDGQQRAMIIDFKDLKKDVKNIIDYYDHSLIIEVNSLNPKTKECLLDEGFRIIEVEFRPTAESFSKYFYDIIREKGYELEKVVVYETPNNCAFYYE</sequence>
<dbReference type="Proteomes" id="UP001144256">
    <property type="component" value="Unassembled WGS sequence"/>
</dbReference>